<keyword evidence="4" id="KW-1185">Reference proteome</keyword>
<sequence>MKKAKNAKKKVKVKVKVCLNPPGSSLLTAKSLQRLRRRCGISEEIVLVTPSPADRANAPPPGYMTLECGVVISTEHLSYLTDFRVRGRSEELKNTITNSSWMALIAGFPSKDDHFEDRFFFVEISERTASTLSRRDGKEEPSLPEVSKEFVTAMHTELSSGNGNWRKSFSRRRIERALSAEIFPGKILGRGQARVSFNEQAALEAAAKSKGSAGTSTPRVVAPTSLTLTVPSARARSSRPLASKTLLPPPSSGELAEFRRLSAERARISSVIGRETSASRVGGLVRDEAYSAVKSKASELSLFFDRLKVDELSERNEILEHDALSVQKVKKGYEDKLTELKSRCTKAEGEARDEMARGFSRRASEVAGLLAEIGEKAQNDMLNLIVIDANLEFIGLLQGWKPPDLLTEVKALRGRRHPIYDAHDVFADLLASVQKVLEIPVVSAGAAIDDDVEVSDEDDVEVTDDDEDAED</sequence>
<evidence type="ECO:0000313" key="4">
    <source>
        <dbReference type="Proteomes" id="UP000029120"/>
    </source>
</evidence>
<proteinExistence type="predicted"/>
<dbReference type="EMBL" id="CM002875">
    <property type="protein sequence ID" value="KFK29467.1"/>
    <property type="molecule type" value="Genomic_DNA"/>
</dbReference>
<evidence type="ECO:0008006" key="5">
    <source>
        <dbReference type="Google" id="ProtNLM"/>
    </source>
</evidence>
<evidence type="ECO:0000256" key="1">
    <source>
        <dbReference type="SAM" id="Coils"/>
    </source>
</evidence>
<feature type="compositionally biased region" description="Low complexity" evidence="2">
    <location>
        <begin position="233"/>
        <end position="243"/>
    </location>
</feature>
<organism evidence="3 4">
    <name type="scientific">Arabis alpina</name>
    <name type="common">Alpine rock-cress</name>
    <dbReference type="NCBI Taxonomy" id="50452"/>
    <lineage>
        <taxon>Eukaryota</taxon>
        <taxon>Viridiplantae</taxon>
        <taxon>Streptophyta</taxon>
        <taxon>Embryophyta</taxon>
        <taxon>Tracheophyta</taxon>
        <taxon>Spermatophyta</taxon>
        <taxon>Magnoliopsida</taxon>
        <taxon>eudicotyledons</taxon>
        <taxon>Gunneridae</taxon>
        <taxon>Pentapetalae</taxon>
        <taxon>rosids</taxon>
        <taxon>malvids</taxon>
        <taxon>Brassicales</taxon>
        <taxon>Brassicaceae</taxon>
        <taxon>Arabideae</taxon>
        <taxon>Arabis</taxon>
    </lineage>
</organism>
<accession>A0A087GHW5</accession>
<feature type="region of interest" description="Disordered" evidence="2">
    <location>
        <begin position="233"/>
        <end position="253"/>
    </location>
</feature>
<protein>
    <recommendedName>
        <fullName evidence="5">DUF1204 domain-containing protein</fullName>
    </recommendedName>
</protein>
<keyword evidence="1" id="KW-0175">Coiled coil</keyword>
<dbReference type="AlphaFoldDB" id="A0A087GHW5"/>
<evidence type="ECO:0000256" key="2">
    <source>
        <dbReference type="SAM" id="MobiDB-lite"/>
    </source>
</evidence>
<dbReference type="Proteomes" id="UP000029120">
    <property type="component" value="Chromosome 7"/>
</dbReference>
<evidence type="ECO:0000313" key="3">
    <source>
        <dbReference type="EMBL" id="KFK29467.1"/>
    </source>
</evidence>
<dbReference type="Gramene" id="KFK29467">
    <property type="protein sequence ID" value="KFK29467"/>
    <property type="gene ID" value="AALP_AA7G137700"/>
</dbReference>
<gene>
    <name evidence="3" type="ordered locus">AALP_Aa7g137700</name>
</gene>
<reference evidence="4" key="1">
    <citation type="journal article" date="2015" name="Nat. Plants">
        <title>Genome expansion of Arabis alpina linked with retrotransposition and reduced symmetric DNA methylation.</title>
        <authorList>
            <person name="Willing E.M."/>
            <person name="Rawat V."/>
            <person name="Mandakova T."/>
            <person name="Maumus F."/>
            <person name="James G.V."/>
            <person name="Nordstroem K.J."/>
            <person name="Becker C."/>
            <person name="Warthmann N."/>
            <person name="Chica C."/>
            <person name="Szarzynska B."/>
            <person name="Zytnicki M."/>
            <person name="Albani M.C."/>
            <person name="Kiefer C."/>
            <person name="Bergonzi S."/>
            <person name="Castaings L."/>
            <person name="Mateos J.L."/>
            <person name="Berns M.C."/>
            <person name="Bujdoso N."/>
            <person name="Piofczyk T."/>
            <person name="de Lorenzo L."/>
            <person name="Barrero-Sicilia C."/>
            <person name="Mateos I."/>
            <person name="Piednoel M."/>
            <person name="Hagmann J."/>
            <person name="Chen-Min-Tao R."/>
            <person name="Iglesias-Fernandez R."/>
            <person name="Schuster S.C."/>
            <person name="Alonso-Blanco C."/>
            <person name="Roudier F."/>
            <person name="Carbonero P."/>
            <person name="Paz-Ares J."/>
            <person name="Davis S.J."/>
            <person name="Pecinka A."/>
            <person name="Quesneville H."/>
            <person name="Colot V."/>
            <person name="Lysak M.A."/>
            <person name="Weigel D."/>
            <person name="Coupland G."/>
            <person name="Schneeberger K."/>
        </authorList>
    </citation>
    <scope>NUCLEOTIDE SEQUENCE [LARGE SCALE GENOMIC DNA]</scope>
    <source>
        <strain evidence="4">cv. Pajares</strain>
    </source>
</reference>
<name>A0A087GHW5_ARAAL</name>
<feature type="coiled-coil region" evidence="1">
    <location>
        <begin position="330"/>
        <end position="357"/>
    </location>
</feature>